<evidence type="ECO:0000313" key="3">
    <source>
        <dbReference type="EMBL" id="VDN33428.1"/>
    </source>
</evidence>
<keyword evidence="4" id="KW-1185">Reference proteome</keyword>
<dbReference type="Gene3D" id="1.10.287.110">
    <property type="entry name" value="DnaJ domain"/>
    <property type="match status" value="1"/>
</dbReference>
<dbReference type="GO" id="GO:0071218">
    <property type="term" value="P:cellular response to misfolded protein"/>
    <property type="evidence" value="ECO:0007669"/>
    <property type="project" value="TreeGrafter"/>
</dbReference>
<accession>A0A3P7NCX5</accession>
<evidence type="ECO:0000256" key="1">
    <source>
        <dbReference type="SAM" id="Phobius"/>
    </source>
</evidence>
<dbReference type="AlphaFoldDB" id="A0A3P7NCX5"/>
<dbReference type="OrthoDB" id="10250354at2759"/>
<evidence type="ECO:0000259" key="2">
    <source>
        <dbReference type="PROSITE" id="PS50076"/>
    </source>
</evidence>
<dbReference type="GO" id="GO:0005789">
    <property type="term" value="C:endoplasmic reticulum membrane"/>
    <property type="evidence" value="ECO:0007669"/>
    <property type="project" value="TreeGrafter"/>
</dbReference>
<dbReference type="InterPro" id="IPR001623">
    <property type="entry name" value="DnaJ_domain"/>
</dbReference>
<dbReference type="GO" id="GO:0030544">
    <property type="term" value="F:Hsp70 protein binding"/>
    <property type="evidence" value="ECO:0007669"/>
    <property type="project" value="TreeGrafter"/>
</dbReference>
<name>A0A3P7NCX5_DIBLA</name>
<dbReference type="CDD" id="cd06257">
    <property type="entry name" value="DnaJ"/>
    <property type="match status" value="1"/>
</dbReference>
<protein>
    <recommendedName>
        <fullName evidence="2">J domain-containing protein</fullName>
    </recommendedName>
</protein>
<dbReference type="SMART" id="SM00271">
    <property type="entry name" value="DnaJ"/>
    <property type="match status" value="1"/>
</dbReference>
<keyword evidence="1" id="KW-1133">Transmembrane helix</keyword>
<dbReference type="SUPFAM" id="SSF46565">
    <property type="entry name" value="Chaperone J-domain"/>
    <property type="match status" value="1"/>
</dbReference>
<feature type="transmembrane region" description="Helical" evidence="1">
    <location>
        <begin position="113"/>
        <end position="137"/>
    </location>
</feature>
<dbReference type="PANTHER" id="PTHR43908:SF3">
    <property type="entry name" value="AT29763P-RELATED"/>
    <property type="match status" value="1"/>
</dbReference>
<organism evidence="3 4">
    <name type="scientific">Dibothriocephalus latus</name>
    <name type="common">Fish tapeworm</name>
    <name type="synonym">Diphyllobothrium latum</name>
    <dbReference type="NCBI Taxonomy" id="60516"/>
    <lineage>
        <taxon>Eukaryota</taxon>
        <taxon>Metazoa</taxon>
        <taxon>Spiralia</taxon>
        <taxon>Lophotrochozoa</taxon>
        <taxon>Platyhelminthes</taxon>
        <taxon>Cestoda</taxon>
        <taxon>Eucestoda</taxon>
        <taxon>Diphyllobothriidea</taxon>
        <taxon>Diphyllobothriidae</taxon>
        <taxon>Dibothriocephalus</taxon>
    </lineage>
</organism>
<sequence length="155" mass="17947">MGLDYYKVLGLEKGASEDDIKKAYRKMALKYHPDKNKSPNAEEKFKSVAEAYETFRVFFGTDDPFSSFMGGNMFSTGERMDVDNDFFGGSPFKVSLNRLFWRTPCCRTKIIRVLSLSGSALCYYIAKTCFLWLFLLISMTRIQMFHKQKPLLHKV</sequence>
<proteinExistence type="predicted"/>
<dbReference type="InterPro" id="IPR051100">
    <property type="entry name" value="DnaJ_subfamily_B/C"/>
</dbReference>
<keyword evidence="1" id="KW-0472">Membrane</keyword>
<reference evidence="3 4" key="1">
    <citation type="submission" date="2018-11" db="EMBL/GenBank/DDBJ databases">
        <authorList>
            <consortium name="Pathogen Informatics"/>
        </authorList>
    </citation>
    <scope>NUCLEOTIDE SEQUENCE [LARGE SCALE GENOMIC DNA]</scope>
</reference>
<dbReference type="EMBL" id="UYRU01083724">
    <property type="protein sequence ID" value="VDN33428.1"/>
    <property type="molecule type" value="Genomic_DNA"/>
</dbReference>
<dbReference type="InterPro" id="IPR036869">
    <property type="entry name" value="J_dom_sf"/>
</dbReference>
<dbReference type="Proteomes" id="UP000281553">
    <property type="component" value="Unassembled WGS sequence"/>
</dbReference>
<feature type="domain" description="J" evidence="2">
    <location>
        <begin position="4"/>
        <end position="66"/>
    </location>
</feature>
<dbReference type="Pfam" id="PF00226">
    <property type="entry name" value="DnaJ"/>
    <property type="match status" value="1"/>
</dbReference>
<dbReference type="PANTHER" id="PTHR43908">
    <property type="entry name" value="AT29763P-RELATED"/>
    <property type="match status" value="1"/>
</dbReference>
<evidence type="ECO:0000313" key="4">
    <source>
        <dbReference type="Proteomes" id="UP000281553"/>
    </source>
</evidence>
<keyword evidence="1" id="KW-0812">Transmembrane</keyword>
<dbReference type="PROSITE" id="PS50076">
    <property type="entry name" value="DNAJ_2"/>
    <property type="match status" value="1"/>
</dbReference>
<gene>
    <name evidence="3" type="ORF">DILT_LOCUS16233</name>
</gene>
<dbReference type="PRINTS" id="PR00625">
    <property type="entry name" value="JDOMAIN"/>
</dbReference>